<gene>
    <name evidence="1" type="ORF">HMPREF9381_1244</name>
</gene>
<dbReference type="HOGENOM" id="CLU_2653046_0_0_9"/>
<evidence type="ECO:0000313" key="2">
    <source>
        <dbReference type="Proteomes" id="UP000003332"/>
    </source>
</evidence>
<dbReference type="AlphaFoldDB" id="F0I1K3"/>
<comment type="caution">
    <text evidence="1">The sequence shown here is derived from an EMBL/GenBank/DDBJ whole genome shotgun (WGS) entry which is preliminary data.</text>
</comment>
<accession>F0I1K3</accession>
<name>F0I1K3_STRSA</name>
<evidence type="ECO:0000313" key="1">
    <source>
        <dbReference type="EMBL" id="EGD29731.1"/>
    </source>
</evidence>
<organism evidence="1 2">
    <name type="scientific">Streptococcus sanguinis SK72</name>
    <dbReference type="NCBI Taxonomy" id="888809"/>
    <lineage>
        <taxon>Bacteria</taxon>
        <taxon>Bacillati</taxon>
        <taxon>Bacillota</taxon>
        <taxon>Bacilli</taxon>
        <taxon>Lactobacillales</taxon>
        <taxon>Streptococcaceae</taxon>
        <taxon>Streptococcus</taxon>
    </lineage>
</organism>
<dbReference type="Proteomes" id="UP000003332">
    <property type="component" value="Unassembled WGS sequence"/>
</dbReference>
<dbReference type="EMBL" id="AEXV01000007">
    <property type="protein sequence ID" value="EGD29731.1"/>
    <property type="molecule type" value="Genomic_DNA"/>
</dbReference>
<protein>
    <submittedName>
        <fullName evidence="1">Uncharacterized protein</fullName>
    </submittedName>
</protein>
<reference evidence="1 2" key="1">
    <citation type="submission" date="2011-02" db="EMBL/GenBank/DDBJ databases">
        <authorList>
            <person name="Muzny D."/>
            <person name="Qin X."/>
            <person name="Deng J."/>
            <person name="Jiang H."/>
            <person name="Liu Y."/>
            <person name="Qu J."/>
            <person name="Song X.-Z."/>
            <person name="Zhang L."/>
            <person name="Thornton R."/>
            <person name="Coyle M."/>
            <person name="Francisco L."/>
            <person name="Jackson L."/>
            <person name="Javaid M."/>
            <person name="Korchina V."/>
            <person name="Kovar C."/>
            <person name="Mata R."/>
            <person name="Mathew T."/>
            <person name="Ngo R."/>
            <person name="Nguyen L."/>
            <person name="Nguyen N."/>
            <person name="Okwuonu G."/>
            <person name="Ongeri F."/>
            <person name="Pham C."/>
            <person name="Simmons D."/>
            <person name="Wilczek-Boney K."/>
            <person name="Hale W."/>
            <person name="Jakkamsetti A."/>
            <person name="Pham P."/>
            <person name="Ruth R."/>
            <person name="San Lucas F."/>
            <person name="Warren J."/>
            <person name="Zhang J."/>
            <person name="Zhao Z."/>
            <person name="Zhou C."/>
            <person name="Zhu D."/>
            <person name="Lee S."/>
            <person name="Bess C."/>
            <person name="Blankenburg K."/>
            <person name="Forbes L."/>
            <person name="Fu Q."/>
            <person name="Gubbala S."/>
            <person name="Hirani K."/>
            <person name="Jayaseelan J.C."/>
            <person name="Lara F."/>
            <person name="Munidasa M."/>
            <person name="Palculict T."/>
            <person name="Patil S."/>
            <person name="Pu L.-L."/>
            <person name="Saada N."/>
            <person name="Tang L."/>
            <person name="Weissenberger G."/>
            <person name="Zhu Y."/>
            <person name="Hemphill L."/>
            <person name="Shang Y."/>
            <person name="Youmans B."/>
            <person name="Ayvaz T."/>
            <person name="Ross M."/>
            <person name="Santibanez J."/>
            <person name="Aqrawi P."/>
            <person name="Gross S."/>
            <person name="Joshi V."/>
            <person name="Fowler G."/>
            <person name="Nazareth L."/>
            <person name="Reid J."/>
            <person name="Worley K."/>
            <person name="Petrosino J."/>
            <person name="Highlander S."/>
            <person name="Gibbs R."/>
        </authorList>
    </citation>
    <scope>NUCLEOTIDE SEQUENCE [LARGE SCALE GENOMIC DNA]</scope>
    <source>
        <strain evidence="1 2">SK72</strain>
    </source>
</reference>
<sequence length="76" mass="8602">MPLSIWSLVLPEGPQATGVRIKVEPRVNVLAKFFCEGFLLYLIQKIPPFSFSKAVNFVFNFLEVLKDNQSQIMASV</sequence>
<proteinExistence type="predicted"/>